<reference evidence="6" key="1">
    <citation type="submission" date="2024-08" db="EMBL/GenBank/DDBJ databases">
        <title>Whole genome sequence of Tenacibaculum sp. strain pbs-1 associated with black-spot shell disease in Akoya pearl oysters.</title>
        <authorList>
            <person name="Sakatoku A."/>
            <person name="Suzuki T."/>
            <person name="Hatano K."/>
            <person name="Seki M."/>
            <person name="Tanaka D."/>
            <person name="Nakamura S."/>
            <person name="Suzuki N."/>
            <person name="Isshiki T."/>
        </authorList>
    </citation>
    <scope>NUCLEOTIDE SEQUENCE</scope>
    <source>
        <strain evidence="6">Pbs-1</strain>
    </source>
</reference>
<organism evidence="6">
    <name type="scientific">Tenacibaculum sp. Pbs-1</name>
    <dbReference type="NCBI Taxonomy" id="3238748"/>
    <lineage>
        <taxon>Bacteria</taxon>
        <taxon>Pseudomonadati</taxon>
        <taxon>Bacteroidota</taxon>
        <taxon>Flavobacteriia</taxon>
        <taxon>Flavobacteriales</taxon>
        <taxon>Flavobacteriaceae</taxon>
        <taxon>Tenacibaculum</taxon>
    </lineage>
</organism>
<evidence type="ECO:0000256" key="2">
    <source>
        <dbReference type="ARBA" id="ARBA00022490"/>
    </source>
</evidence>
<evidence type="ECO:0000256" key="3">
    <source>
        <dbReference type="ARBA" id="ARBA00022723"/>
    </source>
</evidence>
<accession>A0AB33KW18</accession>
<dbReference type="InterPro" id="IPR019903">
    <property type="entry name" value="RIC_family"/>
</dbReference>
<keyword evidence="3" id="KW-0479">Metal-binding</keyword>
<feature type="domain" description="Hemerythrin-like" evidence="5">
    <location>
        <begin position="85"/>
        <end position="230"/>
    </location>
</feature>
<gene>
    <name evidence="6" type="primary">ric_1</name>
    <name evidence="6" type="ORF">Pbs1_01880</name>
</gene>
<dbReference type="InterPro" id="IPR012312">
    <property type="entry name" value="Hemerythrin-like"/>
</dbReference>
<dbReference type="GO" id="GO:0046872">
    <property type="term" value="F:metal ion binding"/>
    <property type="evidence" value="ECO:0007669"/>
    <property type="project" value="UniProtKB-KW"/>
</dbReference>
<dbReference type="Gene3D" id="1.20.120.520">
    <property type="entry name" value="nmb1532 protein domain like"/>
    <property type="match status" value="1"/>
</dbReference>
<dbReference type="AlphaFoldDB" id="A0AB33KW18"/>
<protein>
    <submittedName>
        <fullName evidence="6">Iron-sulfur cluster repair di-iron protein</fullName>
    </submittedName>
</protein>
<dbReference type="Pfam" id="PF04405">
    <property type="entry name" value="ScdA_N"/>
    <property type="match status" value="1"/>
</dbReference>
<proteinExistence type="predicted"/>
<sequence length="247" mass="29142">MNVLDNRTVADYVIENIKTAPIFKKYGIDFCCKGNITINKVCQKNKINLNTLKSELENVESVSDVLQDYNTWSLNFLTLYIENVHHSYVKESLPIISQYINEVIKTYGNTHPELLKINKLFRKASSEVLSHLQKEEQILFPYIKQLIAANKGHKKISIPSFITIHTPIKMLEYEHEEINNLFREIAKLTDNYSIPESVSNTYKDLYIKLEEFEQDLYHHIHLEHNILHRKALELEKKTNYYKKRRSV</sequence>
<dbReference type="PANTHER" id="PTHR36438">
    <property type="entry name" value="IRON-SULFUR CLUSTER REPAIR PROTEIN YTFE"/>
    <property type="match status" value="1"/>
</dbReference>
<dbReference type="PANTHER" id="PTHR36438:SF1">
    <property type="entry name" value="IRON-SULFUR CLUSTER REPAIR PROTEIN YTFE"/>
    <property type="match status" value="1"/>
</dbReference>
<comment type="subcellular location">
    <subcellularLocation>
        <location evidence="1">Cytoplasm</location>
    </subcellularLocation>
</comment>
<evidence type="ECO:0000256" key="1">
    <source>
        <dbReference type="ARBA" id="ARBA00004496"/>
    </source>
</evidence>
<evidence type="ECO:0000313" key="6">
    <source>
        <dbReference type="EMBL" id="BFP66845.1"/>
    </source>
</evidence>
<keyword evidence="4" id="KW-0408">Iron</keyword>
<dbReference type="EMBL" id="AP035888">
    <property type="protein sequence ID" value="BFP66845.1"/>
    <property type="molecule type" value="Genomic_DNA"/>
</dbReference>
<dbReference type="Pfam" id="PF01814">
    <property type="entry name" value="Hemerythrin"/>
    <property type="match status" value="1"/>
</dbReference>
<dbReference type="GO" id="GO:0005737">
    <property type="term" value="C:cytoplasm"/>
    <property type="evidence" value="ECO:0007669"/>
    <property type="project" value="UniProtKB-SubCell"/>
</dbReference>
<keyword evidence="2" id="KW-0963">Cytoplasm</keyword>
<evidence type="ECO:0000256" key="4">
    <source>
        <dbReference type="ARBA" id="ARBA00023004"/>
    </source>
</evidence>
<evidence type="ECO:0000259" key="5">
    <source>
        <dbReference type="Pfam" id="PF01814"/>
    </source>
</evidence>
<name>A0AB33KW18_9FLAO</name>